<feature type="compositionally biased region" description="Acidic residues" evidence="1">
    <location>
        <begin position="1"/>
        <end position="21"/>
    </location>
</feature>
<dbReference type="AlphaFoldDB" id="A0A699KKS9"/>
<feature type="region of interest" description="Disordered" evidence="1">
    <location>
        <begin position="1"/>
        <end position="38"/>
    </location>
</feature>
<accession>A0A699KKS9</accession>
<comment type="caution">
    <text evidence="2">The sequence shown here is derived from an EMBL/GenBank/DDBJ whole genome shotgun (WGS) entry which is preliminary data.</text>
</comment>
<evidence type="ECO:0000256" key="1">
    <source>
        <dbReference type="SAM" id="MobiDB-lite"/>
    </source>
</evidence>
<feature type="region of interest" description="Disordered" evidence="1">
    <location>
        <begin position="57"/>
        <end position="99"/>
    </location>
</feature>
<feature type="non-terminal residue" evidence="2">
    <location>
        <position position="1"/>
    </location>
</feature>
<organism evidence="2">
    <name type="scientific">Tanacetum cinerariifolium</name>
    <name type="common">Dalmatian daisy</name>
    <name type="synonym">Chrysanthemum cinerariifolium</name>
    <dbReference type="NCBI Taxonomy" id="118510"/>
    <lineage>
        <taxon>Eukaryota</taxon>
        <taxon>Viridiplantae</taxon>
        <taxon>Streptophyta</taxon>
        <taxon>Embryophyta</taxon>
        <taxon>Tracheophyta</taxon>
        <taxon>Spermatophyta</taxon>
        <taxon>Magnoliopsida</taxon>
        <taxon>eudicotyledons</taxon>
        <taxon>Gunneridae</taxon>
        <taxon>Pentapetalae</taxon>
        <taxon>asterids</taxon>
        <taxon>campanulids</taxon>
        <taxon>Asterales</taxon>
        <taxon>Asteraceae</taxon>
        <taxon>Asteroideae</taxon>
        <taxon>Anthemideae</taxon>
        <taxon>Anthemidinae</taxon>
        <taxon>Tanacetum</taxon>
    </lineage>
</organism>
<reference evidence="2" key="1">
    <citation type="journal article" date="2019" name="Sci. Rep.">
        <title>Draft genome of Tanacetum cinerariifolium, the natural source of mosquito coil.</title>
        <authorList>
            <person name="Yamashiro T."/>
            <person name="Shiraishi A."/>
            <person name="Satake H."/>
            <person name="Nakayama K."/>
        </authorList>
    </citation>
    <scope>NUCLEOTIDE SEQUENCE</scope>
</reference>
<proteinExistence type="predicted"/>
<name>A0A699KKS9_TANCI</name>
<sequence>NLQDQLDDEEKDDKEGDADDEGHDHISDTKDTDDETEFDEDEIYKYKIRVCKDEDEEMLNVEAEDSRKGDEEVSDATKADADNIEEAKDDSKKVELPPTSSSLSISLGFSDQFLKLSSYTSLVGTVKDTIDAEISLLLDIKIQSKLWVNGLRGCDVCLSCSRGGRV</sequence>
<dbReference type="EMBL" id="BKCJ010522370">
    <property type="protein sequence ID" value="GFA95979.1"/>
    <property type="molecule type" value="Genomic_DNA"/>
</dbReference>
<protein>
    <submittedName>
        <fullName evidence="2">Uncharacterized protein</fullName>
    </submittedName>
</protein>
<evidence type="ECO:0000313" key="2">
    <source>
        <dbReference type="EMBL" id="GFA95979.1"/>
    </source>
</evidence>
<gene>
    <name evidence="2" type="ORF">Tci_667951</name>
</gene>
<feature type="compositionally biased region" description="Basic and acidic residues" evidence="1">
    <location>
        <begin position="64"/>
        <end position="95"/>
    </location>
</feature>